<dbReference type="Proteomes" id="UP000317909">
    <property type="component" value="Chromosome"/>
</dbReference>
<dbReference type="EMBL" id="CP036339">
    <property type="protein sequence ID" value="QDT72795.1"/>
    <property type="molecule type" value="Genomic_DNA"/>
</dbReference>
<sequence length="139" mass="15329">MTPPPADIGAMNHVALPTADPERGAKFYCDVLGFVGTPRPAFSFRGAWLLHRSVGVMIHLIHDANFQPNLATPINSRTNHLAIHVDDYDAAVAQLAAHGVEFVQHVLPTYGYRQVFFRDPDGNVIELGEWPSPDQMFPA</sequence>
<reference evidence="2 3" key="1">
    <citation type="submission" date="2019-02" db="EMBL/GenBank/DDBJ databases">
        <title>Deep-cultivation of Planctomycetes and their phenomic and genomic characterization uncovers novel biology.</title>
        <authorList>
            <person name="Wiegand S."/>
            <person name="Jogler M."/>
            <person name="Boedeker C."/>
            <person name="Pinto D."/>
            <person name="Vollmers J."/>
            <person name="Rivas-Marin E."/>
            <person name="Kohn T."/>
            <person name="Peeters S.H."/>
            <person name="Heuer A."/>
            <person name="Rast P."/>
            <person name="Oberbeckmann S."/>
            <person name="Bunk B."/>
            <person name="Jeske O."/>
            <person name="Meyerdierks A."/>
            <person name="Storesund J.E."/>
            <person name="Kallscheuer N."/>
            <person name="Luecker S."/>
            <person name="Lage O.M."/>
            <person name="Pohl T."/>
            <person name="Merkel B.J."/>
            <person name="Hornburger P."/>
            <person name="Mueller R.-W."/>
            <person name="Bruemmer F."/>
            <person name="Labrenz M."/>
            <person name="Spormann A.M."/>
            <person name="Op den Camp H."/>
            <person name="Overmann J."/>
            <person name="Amann R."/>
            <person name="Jetten M.S.M."/>
            <person name="Mascher T."/>
            <person name="Medema M.H."/>
            <person name="Devos D.P."/>
            <person name="Kaster A.-K."/>
            <person name="Ovreas L."/>
            <person name="Rohde M."/>
            <person name="Galperin M.Y."/>
            <person name="Jogler C."/>
        </authorList>
    </citation>
    <scope>NUCLEOTIDE SEQUENCE [LARGE SCALE GENOMIC DNA]</scope>
    <source>
        <strain evidence="2 3">I41</strain>
    </source>
</reference>
<evidence type="ECO:0000259" key="1">
    <source>
        <dbReference type="PROSITE" id="PS51819"/>
    </source>
</evidence>
<gene>
    <name evidence="2" type="ORF">I41_19790</name>
</gene>
<keyword evidence="3" id="KW-1185">Reference proteome</keyword>
<proteinExistence type="predicted"/>
<dbReference type="Pfam" id="PF00903">
    <property type="entry name" value="Glyoxalase"/>
    <property type="match status" value="1"/>
</dbReference>
<evidence type="ECO:0000313" key="2">
    <source>
        <dbReference type="EMBL" id="QDT72795.1"/>
    </source>
</evidence>
<dbReference type="AlphaFoldDB" id="A0A517TWP9"/>
<keyword evidence="2" id="KW-0456">Lyase</keyword>
<dbReference type="Gene3D" id="3.10.180.10">
    <property type="entry name" value="2,3-Dihydroxybiphenyl 1,2-Dioxygenase, domain 1"/>
    <property type="match status" value="1"/>
</dbReference>
<dbReference type="KEGG" id="llh:I41_19790"/>
<organism evidence="2 3">
    <name type="scientific">Lacipirellula limnantheis</name>
    <dbReference type="NCBI Taxonomy" id="2528024"/>
    <lineage>
        <taxon>Bacteria</taxon>
        <taxon>Pseudomonadati</taxon>
        <taxon>Planctomycetota</taxon>
        <taxon>Planctomycetia</taxon>
        <taxon>Pirellulales</taxon>
        <taxon>Lacipirellulaceae</taxon>
        <taxon>Lacipirellula</taxon>
    </lineage>
</organism>
<dbReference type="GO" id="GO:0016829">
    <property type="term" value="F:lyase activity"/>
    <property type="evidence" value="ECO:0007669"/>
    <property type="project" value="UniProtKB-KW"/>
</dbReference>
<dbReference type="InterPro" id="IPR029068">
    <property type="entry name" value="Glyas_Bleomycin-R_OHBP_Dase"/>
</dbReference>
<dbReference type="PANTHER" id="PTHR46142">
    <property type="match status" value="1"/>
</dbReference>
<protein>
    <submittedName>
        <fullName evidence="2">Putative lyase</fullName>
    </submittedName>
</protein>
<evidence type="ECO:0000313" key="3">
    <source>
        <dbReference type="Proteomes" id="UP000317909"/>
    </source>
</evidence>
<dbReference type="PROSITE" id="PS51819">
    <property type="entry name" value="VOC"/>
    <property type="match status" value="1"/>
</dbReference>
<dbReference type="InterPro" id="IPR037523">
    <property type="entry name" value="VOC_core"/>
</dbReference>
<dbReference type="SUPFAM" id="SSF54593">
    <property type="entry name" value="Glyoxalase/Bleomycin resistance protein/Dihydroxybiphenyl dioxygenase"/>
    <property type="match status" value="1"/>
</dbReference>
<feature type="domain" description="VOC" evidence="1">
    <location>
        <begin position="10"/>
        <end position="130"/>
    </location>
</feature>
<accession>A0A517TWP9</accession>
<name>A0A517TWP9_9BACT</name>
<dbReference type="InterPro" id="IPR004360">
    <property type="entry name" value="Glyas_Fos-R_dOase_dom"/>
</dbReference>
<dbReference type="PANTHER" id="PTHR46142:SF3">
    <property type="entry name" value="F18B13.24 PROTEIN"/>
    <property type="match status" value="1"/>
</dbReference>
<dbReference type="RefSeq" id="WP_168206788.1">
    <property type="nucleotide sequence ID" value="NZ_CP036339.1"/>
</dbReference>